<dbReference type="InterPro" id="IPR036322">
    <property type="entry name" value="WD40_repeat_dom_sf"/>
</dbReference>
<dbReference type="GO" id="GO:0031087">
    <property type="term" value="P:deadenylation-independent decapping of nuclear-transcribed mRNA"/>
    <property type="evidence" value="ECO:0007669"/>
    <property type="project" value="InterPro"/>
</dbReference>
<feature type="compositionally biased region" description="Low complexity" evidence="7">
    <location>
        <begin position="407"/>
        <end position="421"/>
    </location>
</feature>
<dbReference type="PANTHER" id="PTHR15598:SF5">
    <property type="entry name" value="ENHANCER OF MRNA-DECAPPING PROTEIN 4"/>
    <property type="match status" value="1"/>
</dbReference>
<dbReference type="eggNOG" id="ENOG502R9YM">
    <property type="taxonomic scope" value="Eukaryota"/>
</dbReference>
<feature type="region of interest" description="Disordered" evidence="7">
    <location>
        <begin position="122"/>
        <end position="159"/>
    </location>
</feature>
<dbReference type="InParanoid" id="W4KK59"/>
<dbReference type="EMBL" id="KI925455">
    <property type="protein sequence ID" value="ETW85710.1"/>
    <property type="molecule type" value="Genomic_DNA"/>
</dbReference>
<dbReference type="STRING" id="747525.W4KK59"/>
<evidence type="ECO:0000313" key="8">
    <source>
        <dbReference type="EMBL" id="ETW85710.1"/>
    </source>
</evidence>
<comment type="subcellular location">
    <subcellularLocation>
        <location evidence="1">Cytoplasm</location>
        <location evidence="1">P-body</location>
    </subcellularLocation>
</comment>
<dbReference type="PANTHER" id="PTHR15598">
    <property type="entry name" value="ENHANCER OF MRNA-DECAPPING PROTEIN 4"/>
    <property type="match status" value="1"/>
</dbReference>
<dbReference type="KEGG" id="hir:HETIRDRAFT_470848"/>
<feature type="compositionally biased region" description="Polar residues" evidence="7">
    <location>
        <begin position="849"/>
        <end position="863"/>
    </location>
</feature>
<dbReference type="Proteomes" id="UP000030671">
    <property type="component" value="Unassembled WGS sequence"/>
</dbReference>
<feature type="region of interest" description="Disordered" evidence="7">
    <location>
        <begin position="171"/>
        <end position="247"/>
    </location>
</feature>
<dbReference type="Gene3D" id="2.130.10.10">
    <property type="entry name" value="YVTN repeat-like/Quinoprotein amine dehydrogenase"/>
    <property type="match status" value="1"/>
</dbReference>
<accession>W4KK59</accession>
<evidence type="ECO:0008006" key="10">
    <source>
        <dbReference type="Google" id="ProtNLM"/>
    </source>
</evidence>
<proteinExistence type="inferred from homology"/>
<feature type="compositionally biased region" description="Polar residues" evidence="7">
    <location>
        <begin position="40"/>
        <end position="65"/>
    </location>
</feature>
<keyword evidence="3" id="KW-0963">Cytoplasm</keyword>
<evidence type="ECO:0000313" key="9">
    <source>
        <dbReference type="Proteomes" id="UP000030671"/>
    </source>
</evidence>
<evidence type="ECO:0000256" key="2">
    <source>
        <dbReference type="ARBA" id="ARBA00009639"/>
    </source>
</evidence>
<name>W4KK59_HETIT</name>
<feature type="compositionally biased region" description="Pro residues" evidence="7">
    <location>
        <begin position="1167"/>
        <end position="1179"/>
    </location>
</feature>
<feature type="region of interest" description="Disordered" evidence="7">
    <location>
        <begin position="1137"/>
        <end position="1182"/>
    </location>
</feature>
<comment type="similarity">
    <text evidence="2">Belongs to the WD repeat EDC4 family.</text>
</comment>
<gene>
    <name evidence="8" type="ORF">HETIRDRAFT_470848</name>
</gene>
<dbReference type="GeneID" id="20677365"/>
<keyword evidence="9" id="KW-1185">Reference proteome</keyword>
<dbReference type="OrthoDB" id="21128at2759"/>
<feature type="compositionally biased region" description="Polar residues" evidence="7">
    <location>
        <begin position="328"/>
        <end position="337"/>
    </location>
</feature>
<dbReference type="RefSeq" id="XP_009542542.1">
    <property type="nucleotide sequence ID" value="XM_009544247.1"/>
</dbReference>
<feature type="region of interest" description="Disordered" evidence="7">
    <location>
        <begin position="1"/>
        <end position="109"/>
    </location>
</feature>
<feature type="coiled-coil region" evidence="6">
    <location>
        <begin position="1108"/>
        <end position="1135"/>
    </location>
</feature>
<dbReference type="InterPro" id="IPR045152">
    <property type="entry name" value="EDC4-like"/>
</dbReference>
<dbReference type="InterPro" id="IPR015943">
    <property type="entry name" value="WD40/YVTN_repeat-like_dom_sf"/>
</dbReference>
<evidence type="ECO:0000256" key="6">
    <source>
        <dbReference type="SAM" id="Coils"/>
    </source>
</evidence>
<reference evidence="8 9" key="1">
    <citation type="journal article" date="2012" name="New Phytol.">
        <title>Insight into trade-off between wood decay and parasitism from the genome of a fungal forest pathogen.</title>
        <authorList>
            <person name="Olson A."/>
            <person name="Aerts A."/>
            <person name="Asiegbu F."/>
            <person name="Belbahri L."/>
            <person name="Bouzid O."/>
            <person name="Broberg A."/>
            <person name="Canback B."/>
            <person name="Coutinho P.M."/>
            <person name="Cullen D."/>
            <person name="Dalman K."/>
            <person name="Deflorio G."/>
            <person name="van Diepen L.T."/>
            <person name="Dunand C."/>
            <person name="Duplessis S."/>
            <person name="Durling M."/>
            <person name="Gonthier P."/>
            <person name="Grimwood J."/>
            <person name="Fossdal C.G."/>
            <person name="Hansson D."/>
            <person name="Henrissat B."/>
            <person name="Hietala A."/>
            <person name="Himmelstrand K."/>
            <person name="Hoffmeister D."/>
            <person name="Hogberg N."/>
            <person name="James T.Y."/>
            <person name="Karlsson M."/>
            <person name="Kohler A."/>
            <person name="Kues U."/>
            <person name="Lee Y.H."/>
            <person name="Lin Y.C."/>
            <person name="Lind M."/>
            <person name="Lindquist E."/>
            <person name="Lombard V."/>
            <person name="Lucas S."/>
            <person name="Lunden K."/>
            <person name="Morin E."/>
            <person name="Murat C."/>
            <person name="Park J."/>
            <person name="Raffaello T."/>
            <person name="Rouze P."/>
            <person name="Salamov A."/>
            <person name="Schmutz J."/>
            <person name="Solheim H."/>
            <person name="Stahlberg J."/>
            <person name="Velez H."/>
            <person name="de Vries R.P."/>
            <person name="Wiebenga A."/>
            <person name="Woodward S."/>
            <person name="Yakovlev I."/>
            <person name="Garbelotto M."/>
            <person name="Martin F."/>
            <person name="Grigoriev I.V."/>
            <person name="Stenlid J."/>
        </authorList>
    </citation>
    <scope>NUCLEOTIDE SEQUENCE [LARGE SCALE GENOMIC DNA]</scope>
    <source>
        <strain evidence="8 9">TC 32-1</strain>
    </source>
</reference>
<feature type="compositionally biased region" description="Polar residues" evidence="7">
    <location>
        <begin position="1137"/>
        <end position="1152"/>
    </location>
</feature>
<keyword evidence="5" id="KW-0677">Repeat</keyword>
<evidence type="ECO:0000256" key="4">
    <source>
        <dbReference type="ARBA" id="ARBA00022574"/>
    </source>
</evidence>
<evidence type="ECO:0000256" key="7">
    <source>
        <dbReference type="SAM" id="MobiDB-lite"/>
    </source>
</evidence>
<feature type="compositionally biased region" description="Basic and acidic residues" evidence="7">
    <location>
        <begin position="892"/>
        <end position="907"/>
    </location>
</feature>
<feature type="region of interest" description="Disordered" evidence="7">
    <location>
        <begin position="259"/>
        <end position="421"/>
    </location>
</feature>
<dbReference type="Gene3D" id="1.10.220.100">
    <property type="entry name" value="conserved c-terminal region of ge- 1"/>
    <property type="match status" value="1"/>
</dbReference>
<protein>
    <recommendedName>
        <fullName evidence="10">Enhancer of mRNA-decapping protein 4 WD40 repeat region domain-containing protein</fullName>
    </recommendedName>
</protein>
<dbReference type="InterPro" id="IPR044938">
    <property type="entry name" value="EDC4_C_sf"/>
</dbReference>
<evidence type="ECO:0000256" key="1">
    <source>
        <dbReference type="ARBA" id="ARBA00004201"/>
    </source>
</evidence>
<organism evidence="8 9">
    <name type="scientific">Heterobasidion irregulare (strain TC 32-1)</name>
    <dbReference type="NCBI Taxonomy" id="747525"/>
    <lineage>
        <taxon>Eukaryota</taxon>
        <taxon>Fungi</taxon>
        <taxon>Dikarya</taxon>
        <taxon>Basidiomycota</taxon>
        <taxon>Agaricomycotina</taxon>
        <taxon>Agaricomycetes</taxon>
        <taxon>Russulales</taxon>
        <taxon>Bondarzewiaceae</taxon>
        <taxon>Heterobasidion</taxon>
        <taxon>Heterobasidion annosum species complex</taxon>
    </lineage>
</organism>
<feature type="compositionally biased region" description="Polar residues" evidence="7">
    <location>
        <begin position="145"/>
        <end position="159"/>
    </location>
</feature>
<keyword evidence="6" id="KW-0175">Coiled coil</keyword>
<evidence type="ECO:0000256" key="5">
    <source>
        <dbReference type="ARBA" id="ARBA00022737"/>
    </source>
</evidence>
<keyword evidence="4" id="KW-0853">WD repeat</keyword>
<feature type="region of interest" description="Disordered" evidence="7">
    <location>
        <begin position="842"/>
        <end position="919"/>
    </location>
</feature>
<feature type="compositionally biased region" description="Polar residues" evidence="7">
    <location>
        <begin position="301"/>
        <end position="312"/>
    </location>
</feature>
<dbReference type="HOGENOM" id="CLU_005468_0_0_1"/>
<feature type="compositionally biased region" description="Low complexity" evidence="7">
    <location>
        <begin position="90"/>
        <end position="109"/>
    </location>
</feature>
<sequence length="1355" mass="146145">MDRSGEIRNLFSRGSSPPGPQHPYGDQTFQPQQTKQHQHISPTGSLRGHVQSSSPSHVESLFSNLSASAGHRGGGGPFSGSQHNSAPATPVSSMAQSASPSASAPITIPESRQSALLSLLSSVPSDVPSGPAPLPALQQIPTPPGSSQRSGYSNDNESQGRLLLEKLILGAPQPNYGDTQASLLPHLGPSPPYVSPPDDISQHETGSYYEPELSTPHGEARENFNGSPAGQTEPQPPSPSQKPFFEFVSPFDALASTLNPARKPAPLATLSQGGLSGQEEHWSPPSLASDPKRKSVDNLIDQLTRTQPSSGHSVPYDVLPSSGEMTPVEQSSQTRTQPRPLPPKPTQSSSPRNSPPKVPAQPRRDAHSSDIVAGPLAGSPVGQITRDKDHSPSPRGSWKGHEGRARGSGQKGRSQSGPQSQPQMVVFDVSQPLGEIQAPAEAVKSTAIALVKVDSTFLPGTTIGATHWVAYAMTKGRVRVISRSSGDRTLLQLPQLFPPATALTDMAVYGNRLAGVTSDGGFVVWELPEHITDDVPGKLLLCIRPAGGADALHSVKWHSRQQDVLAVASQANIYLLNVLDAAAMYRGDPIVQSDLLRLVQPFSMSSPLVAMEFDLAHSAIATISEDSILTLWNTQDNQPFWSQRIRGDDMPSSITFVDNGLIIGRKHGTIFQLLPHLSRNVLATVKFVNGESQDSDMFGHANYDARIQTLWVANSRRDSMIAFKLGFETTNGDEPRGYIQQVLEFVGPRPTIHFAILTAVADPNGEEAHAACIAAKVPVGDLALVAFSVHSTGVDQVLIRREWFDGALATALSKLPTASAPYTYQNTTEPKATQLAAQHTPPIVMAPPVQSTLPLGPSRTRSPPSDEVETEQVREEGRPVEGRGRGKGRNVGWKDKDENSSKEKSGKGTESSNESSIGNAMAKEIKKMEETLYSRIGRLVGKELDKQHQRLEEVRANEQAADFARQEKILKLISNELTKNTTRVVEMAVRAEVQNSVLPSLENITKNEVKAALNGQIAKGLGDSMNNALPNEIEKLLLRPDVFNLIARTLSSSIAPVIEKHVKDAISKTLIPAYKQESSAMHQELSREMHGEMLNLKKEVIAWQSDTLRGQEAVIRELEQSVRSLSDQVKYLSVNSGIASQGSRHSPASQQGPGAAVSYGQHRQHPVPIPIQYGPPPPQQMHGPWFPSGIPAPQASHPALPPPATAPTVHRTPPTQHEEWDDTYLAVLGTQDPRQLRELLARSNPEVIMPLNGPGPLSQAVVLTLVHRLSAAIGESAPVDEAFKSSLWWLQRAAAVLNTGDPLISPYAARVLPTVRQMLNTIKQRILIIPPGGPQTHDTVRSITEIQDVLSNKPL</sequence>
<dbReference type="SUPFAM" id="SSF50978">
    <property type="entry name" value="WD40 repeat-like"/>
    <property type="match status" value="1"/>
</dbReference>
<feature type="compositionally biased region" description="Basic and acidic residues" evidence="7">
    <location>
        <begin position="871"/>
        <end position="884"/>
    </location>
</feature>
<dbReference type="GO" id="GO:0000932">
    <property type="term" value="C:P-body"/>
    <property type="evidence" value="ECO:0007669"/>
    <property type="project" value="UniProtKB-SubCell"/>
</dbReference>
<evidence type="ECO:0000256" key="3">
    <source>
        <dbReference type="ARBA" id="ARBA00022490"/>
    </source>
</evidence>